<feature type="domain" description="Peptidase S24/S26A/S26B/S26C" evidence="1">
    <location>
        <begin position="18"/>
        <end position="100"/>
    </location>
</feature>
<dbReference type="Gene3D" id="2.10.109.10">
    <property type="entry name" value="Umud Fragment, subunit A"/>
    <property type="match status" value="1"/>
</dbReference>
<dbReference type="SUPFAM" id="SSF51306">
    <property type="entry name" value="LexA/Signal peptidase"/>
    <property type="match status" value="1"/>
</dbReference>
<keyword evidence="3" id="KW-1185">Reference proteome</keyword>
<dbReference type="EMBL" id="SGIT01000003">
    <property type="protein sequence ID" value="RZF58872.1"/>
    <property type="molecule type" value="Genomic_DNA"/>
</dbReference>
<evidence type="ECO:0000313" key="2">
    <source>
        <dbReference type="EMBL" id="RZF58872.1"/>
    </source>
</evidence>
<dbReference type="AlphaFoldDB" id="A0A4Q6XNG3"/>
<dbReference type="OrthoDB" id="9795228at2"/>
<proteinExistence type="predicted"/>
<organism evidence="2 3">
    <name type="scientific">Sphingobacterium corticibacterium</name>
    <dbReference type="NCBI Taxonomy" id="2484746"/>
    <lineage>
        <taxon>Bacteria</taxon>
        <taxon>Pseudomonadati</taxon>
        <taxon>Bacteroidota</taxon>
        <taxon>Sphingobacteriia</taxon>
        <taxon>Sphingobacteriales</taxon>
        <taxon>Sphingobacteriaceae</taxon>
        <taxon>Sphingobacterium</taxon>
    </lineage>
</organism>
<comment type="caution">
    <text evidence="2">The sequence shown here is derived from an EMBL/GenBank/DDBJ whole genome shotgun (WGS) entry which is preliminary data.</text>
</comment>
<gene>
    <name evidence="2" type="ORF">EWE74_16245</name>
</gene>
<accession>A0A4Q6XNG3</accession>
<evidence type="ECO:0000259" key="1">
    <source>
        <dbReference type="Pfam" id="PF00717"/>
    </source>
</evidence>
<reference evidence="2 3" key="1">
    <citation type="submission" date="2019-02" db="EMBL/GenBank/DDBJ databases">
        <authorList>
            <person name="Li Y."/>
        </authorList>
    </citation>
    <scope>NUCLEOTIDE SEQUENCE [LARGE SCALE GENOMIC DNA]</scope>
    <source>
        <strain evidence="2 3">30C10-4-7</strain>
    </source>
</reference>
<sequence length="160" mass="18768">MNYTQPVRLENEAFFYLVEQRLEQGDQVWIPVRGKSMEPFLRESDEVLLQTANGAEIAIGDIVLARWKQRYVLHRVVRKKANYFWLVGDNNLVQLEEIALKDFIAVLSAARRSEKKLRVSSRLNKKLGVIWYHLRLPRRVVVAMKRLVLRILRITNKIGA</sequence>
<dbReference type="InterPro" id="IPR036286">
    <property type="entry name" value="LexA/Signal_pep-like_sf"/>
</dbReference>
<evidence type="ECO:0000313" key="3">
    <source>
        <dbReference type="Proteomes" id="UP000292855"/>
    </source>
</evidence>
<protein>
    <recommendedName>
        <fullName evidence="1">Peptidase S24/S26A/S26B/S26C domain-containing protein</fullName>
    </recommendedName>
</protein>
<dbReference type="InterPro" id="IPR015927">
    <property type="entry name" value="Peptidase_S24_S26A/B/C"/>
</dbReference>
<name>A0A4Q6XNG3_9SPHI</name>
<dbReference type="Proteomes" id="UP000292855">
    <property type="component" value="Unassembled WGS sequence"/>
</dbReference>
<dbReference type="Pfam" id="PF00717">
    <property type="entry name" value="Peptidase_S24"/>
    <property type="match status" value="1"/>
</dbReference>
<dbReference type="RefSeq" id="WP_130142677.1">
    <property type="nucleotide sequence ID" value="NZ_SGIT01000003.1"/>
</dbReference>
<dbReference type="CDD" id="cd06462">
    <property type="entry name" value="Peptidase_S24_S26"/>
    <property type="match status" value="1"/>
</dbReference>